<dbReference type="OrthoDB" id="272345at2"/>
<evidence type="ECO:0000313" key="1">
    <source>
        <dbReference type="EMBL" id="QDT13130.1"/>
    </source>
</evidence>
<organism evidence="1 2">
    <name type="scientific">Stieleria marina</name>
    <dbReference type="NCBI Taxonomy" id="1930275"/>
    <lineage>
        <taxon>Bacteria</taxon>
        <taxon>Pseudomonadati</taxon>
        <taxon>Planctomycetota</taxon>
        <taxon>Planctomycetia</taxon>
        <taxon>Pirellulales</taxon>
        <taxon>Pirellulaceae</taxon>
        <taxon>Stieleria</taxon>
    </lineage>
</organism>
<dbReference type="RefSeq" id="WP_145420919.1">
    <property type="nucleotide sequence ID" value="NZ_CP036526.1"/>
</dbReference>
<accession>A0A517P175</accession>
<name>A0A517P175_9BACT</name>
<evidence type="ECO:0000313" key="2">
    <source>
        <dbReference type="Proteomes" id="UP000319817"/>
    </source>
</evidence>
<protein>
    <submittedName>
        <fullName evidence="1">Uncharacterized protein</fullName>
    </submittedName>
</protein>
<dbReference type="Proteomes" id="UP000319817">
    <property type="component" value="Chromosome"/>
</dbReference>
<dbReference type="EMBL" id="CP036526">
    <property type="protein sequence ID" value="QDT13130.1"/>
    <property type="molecule type" value="Genomic_DNA"/>
</dbReference>
<dbReference type="AlphaFoldDB" id="A0A517P175"/>
<keyword evidence="2" id="KW-1185">Reference proteome</keyword>
<reference evidence="1 2" key="1">
    <citation type="submission" date="2019-02" db="EMBL/GenBank/DDBJ databases">
        <title>Deep-cultivation of Planctomycetes and their phenomic and genomic characterization uncovers novel biology.</title>
        <authorList>
            <person name="Wiegand S."/>
            <person name="Jogler M."/>
            <person name="Boedeker C."/>
            <person name="Pinto D."/>
            <person name="Vollmers J."/>
            <person name="Rivas-Marin E."/>
            <person name="Kohn T."/>
            <person name="Peeters S.H."/>
            <person name="Heuer A."/>
            <person name="Rast P."/>
            <person name="Oberbeckmann S."/>
            <person name="Bunk B."/>
            <person name="Jeske O."/>
            <person name="Meyerdierks A."/>
            <person name="Storesund J.E."/>
            <person name="Kallscheuer N."/>
            <person name="Luecker S."/>
            <person name="Lage O.M."/>
            <person name="Pohl T."/>
            <person name="Merkel B.J."/>
            <person name="Hornburger P."/>
            <person name="Mueller R.-W."/>
            <person name="Bruemmer F."/>
            <person name="Labrenz M."/>
            <person name="Spormann A.M."/>
            <person name="Op den Camp H."/>
            <person name="Overmann J."/>
            <person name="Amann R."/>
            <person name="Jetten M.S.M."/>
            <person name="Mascher T."/>
            <person name="Medema M.H."/>
            <person name="Devos D.P."/>
            <person name="Kaster A.-K."/>
            <person name="Ovreas L."/>
            <person name="Rohde M."/>
            <person name="Galperin M.Y."/>
            <person name="Jogler C."/>
        </authorList>
    </citation>
    <scope>NUCLEOTIDE SEQUENCE [LARGE SCALE GENOMIC DNA]</scope>
    <source>
        <strain evidence="1 2">K23_9</strain>
    </source>
</reference>
<sequence length="175" mass="20023">MLGEYKVGRCSRQCFAQQRPLREGEVYYSVIIEADEDFERRDYSAEAWQGPPEEAVGHWKCRMPKSAERKLVLAPKEVLIDLLRQMEDFPEKAKPRYLLALTMLRKRILRPAPDGEGAKVNDGMLRVQFVEDSSILEIPSCAIGRSETDELLGQLNELLYCDATELETDDEPADD</sequence>
<proteinExistence type="predicted"/>
<gene>
    <name evidence="1" type="ORF">K239x_51470</name>
</gene>